<dbReference type="PROSITE" id="PS00688">
    <property type="entry name" value="SIGMA54_INTERACT_3"/>
    <property type="match status" value="1"/>
</dbReference>
<feature type="domain" description="Sigma-54 factor interaction" evidence="8">
    <location>
        <begin position="164"/>
        <end position="392"/>
    </location>
</feature>
<dbReference type="InterPro" id="IPR025944">
    <property type="entry name" value="Sigma_54_int_dom_CS"/>
</dbReference>
<dbReference type="SUPFAM" id="SSF52540">
    <property type="entry name" value="P-loop containing nucleoside triphosphate hydrolases"/>
    <property type="match status" value="1"/>
</dbReference>
<dbReference type="Gene3D" id="1.10.10.60">
    <property type="entry name" value="Homeodomain-like"/>
    <property type="match status" value="1"/>
</dbReference>
<evidence type="ECO:0000256" key="3">
    <source>
        <dbReference type="ARBA" id="ARBA00023015"/>
    </source>
</evidence>
<keyword evidence="5" id="KW-0804">Transcription</keyword>
<dbReference type="SUPFAM" id="SSF46689">
    <property type="entry name" value="Homeodomain-like"/>
    <property type="match status" value="1"/>
</dbReference>
<keyword evidence="11" id="KW-1185">Reference proteome</keyword>
<sequence length="510" mass="56070">MTVHATSPAREARRATHDQALPTASVLIVDDEPGMRRYLEKALASRFAMIEAVESVEQAESLRSRLHFDLILLDIRLPGRDGLEWEEALSPSSVSDVIFMTAYADLDTAVRALRAGASDFIIKPFRLEQLHAAIDRCLERRQLARENFLLRRDNARHQGEEASLQGETPGMQELAQIIARVAPAPSPVLILGESGTGKELAARDLHRLSGRRGAFVPVNCGAISPELLESELFGHLKGAFTGAHRGRDGLFSFADGGTLFLDEIGEMPLTMQSRLLRVLETRRVRPVGGEQEQAVDVRIVAATHRTLETEVAAGRFREDLYYRLNVLSLRLPALRDRPADIPALALHFSRQLSRELGLPEVPWDHTDLARLCRYAWPGNVRELKNVIERALLLGRLPGDALPASGTSLTSGHAAMPGASDAPGDAAAPHAGGEADREASHGYPLEWSLDRVEQAHLRAVLEHHANNKSAAARQLGISRKTLDRKLTHWRAEAESAMPDRDSSHRSADDPA</sequence>
<dbReference type="InterPro" id="IPR002197">
    <property type="entry name" value="HTH_Fis"/>
</dbReference>
<dbReference type="Gene3D" id="3.40.50.2300">
    <property type="match status" value="1"/>
</dbReference>
<proteinExistence type="predicted"/>
<name>A0ABU9GE27_COBMA</name>
<evidence type="ECO:0000259" key="9">
    <source>
        <dbReference type="PROSITE" id="PS50110"/>
    </source>
</evidence>
<evidence type="ECO:0000256" key="5">
    <source>
        <dbReference type="ARBA" id="ARBA00023163"/>
    </source>
</evidence>
<dbReference type="PROSITE" id="PS50110">
    <property type="entry name" value="RESPONSE_REGULATORY"/>
    <property type="match status" value="1"/>
</dbReference>
<dbReference type="InterPro" id="IPR001789">
    <property type="entry name" value="Sig_transdc_resp-reg_receiver"/>
</dbReference>
<dbReference type="Gene3D" id="1.10.8.60">
    <property type="match status" value="1"/>
</dbReference>
<dbReference type="Proteomes" id="UP001378242">
    <property type="component" value="Unassembled WGS sequence"/>
</dbReference>
<keyword evidence="4" id="KW-0238">DNA-binding</keyword>
<feature type="region of interest" description="Disordered" evidence="7">
    <location>
        <begin position="404"/>
        <end position="439"/>
    </location>
</feature>
<evidence type="ECO:0000313" key="10">
    <source>
        <dbReference type="EMBL" id="MEL0616726.1"/>
    </source>
</evidence>
<keyword evidence="2" id="KW-0067">ATP-binding</keyword>
<dbReference type="PROSITE" id="PS50045">
    <property type="entry name" value="SIGMA54_INTERACT_4"/>
    <property type="match status" value="1"/>
</dbReference>
<keyword evidence="3" id="KW-0805">Transcription regulation</keyword>
<dbReference type="EMBL" id="JBAKAP010000006">
    <property type="protein sequence ID" value="MEL0616726.1"/>
    <property type="molecule type" value="Genomic_DNA"/>
</dbReference>
<dbReference type="InterPro" id="IPR027417">
    <property type="entry name" value="P-loop_NTPase"/>
</dbReference>
<accession>A0ABU9GE27</accession>
<evidence type="ECO:0000256" key="1">
    <source>
        <dbReference type="ARBA" id="ARBA00022741"/>
    </source>
</evidence>
<dbReference type="Pfam" id="PF00158">
    <property type="entry name" value="Sigma54_activat"/>
    <property type="match status" value="1"/>
</dbReference>
<evidence type="ECO:0000313" key="11">
    <source>
        <dbReference type="Proteomes" id="UP001378242"/>
    </source>
</evidence>
<dbReference type="InterPro" id="IPR002078">
    <property type="entry name" value="Sigma_54_int"/>
</dbReference>
<feature type="domain" description="Response regulatory" evidence="9">
    <location>
        <begin position="25"/>
        <end position="138"/>
    </location>
</feature>
<dbReference type="InterPro" id="IPR058031">
    <property type="entry name" value="AAA_lid_NorR"/>
</dbReference>
<dbReference type="Pfam" id="PF25601">
    <property type="entry name" value="AAA_lid_14"/>
    <property type="match status" value="1"/>
</dbReference>
<dbReference type="InterPro" id="IPR003593">
    <property type="entry name" value="AAA+_ATPase"/>
</dbReference>
<organism evidence="10 11">
    <name type="scientific">Cobetia marina</name>
    <name type="common">Deleya marina</name>
    <dbReference type="NCBI Taxonomy" id="28258"/>
    <lineage>
        <taxon>Bacteria</taxon>
        <taxon>Pseudomonadati</taxon>
        <taxon>Pseudomonadota</taxon>
        <taxon>Gammaproteobacteria</taxon>
        <taxon>Oceanospirillales</taxon>
        <taxon>Halomonadaceae</taxon>
        <taxon>Cobetia</taxon>
    </lineage>
</organism>
<dbReference type="PANTHER" id="PTHR32071:SF91">
    <property type="entry name" value="TUNGSTATE-RESPONSIVE TWO COMPONENT SIGMA54-DEPENDENT SIGNAL TRANSDUCTION SYSTEM RESPONSE REGULATOR FIS FAMILY"/>
    <property type="match status" value="1"/>
</dbReference>
<dbReference type="InterPro" id="IPR011006">
    <property type="entry name" value="CheY-like_superfamily"/>
</dbReference>
<evidence type="ECO:0000256" key="7">
    <source>
        <dbReference type="SAM" id="MobiDB-lite"/>
    </source>
</evidence>
<evidence type="ECO:0000256" key="2">
    <source>
        <dbReference type="ARBA" id="ARBA00022840"/>
    </source>
</evidence>
<dbReference type="Pfam" id="PF02954">
    <property type="entry name" value="HTH_8"/>
    <property type="match status" value="1"/>
</dbReference>
<gene>
    <name evidence="10" type="ORF">V6243_07750</name>
</gene>
<keyword evidence="6" id="KW-0597">Phosphoprotein</keyword>
<feature type="compositionally biased region" description="Low complexity" evidence="7">
    <location>
        <begin position="413"/>
        <end position="431"/>
    </location>
</feature>
<protein>
    <submittedName>
        <fullName evidence="10">Sigma-54 dependent transcriptional regulator</fullName>
    </submittedName>
</protein>
<comment type="caution">
    <text evidence="10">The sequence shown here is derived from an EMBL/GenBank/DDBJ whole genome shotgun (WGS) entry which is preliminary data.</text>
</comment>
<dbReference type="PANTHER" id="PTHR32071">
    <property type="entry name" value="TRANSCRIPTIONAL REGULATORY PROTEIN"/>
    <property type="match status" value="1"/>
</dbReference>
<dbReference type="CDD" id="cd00156">
    <property type="entry name" value="REC"/>
    <property type="match status" value="1"/>
</dbReference>
<dbReference type="InterPro" id="IPR025943">
    <property type="entry name" value="Sigma_54_int_dom_ATP-bd_2"/>
</dbReference>
<feature type="region of interest" description="Disordered" evidence="7">
    <location>
        <begin position="487"/>
        <end position="510"/>
    </location>
</feature>
<feature type="modified residue" description="4-aspartylphosphate" evidence="6">
    <location>
        <position position="74"/>
    </location>
</feature>
<evidence type="ECO:0000256" key="4">
    <source>
        <dbReference type="ARBA" id="ARBA00023125"/>
    </source>
</evidence>
<dbReference type="PRINTS" id="PR01590">
    <property type="entry name" value="HTHFIS"/>
</dbReference>
<dbReference type="SUPFAM" id="SSF52172">
    <property type="entry name" value="CheY-like"/>
    <property type="match status" value="1"/>
</dbReference>
<dbReference type="Gene3D" id="3.40.50.300">
    <property type="entry name" value="P-loop containing nucleotide triphosphate hydrolases"/>
    <property type="match status" value="1"/>
</dbReference>
<dbReference type="PROSITE" id="PS00676">
    <property type="entry name" value="SIGMA54_INTERACT_2"/>
    <property type="match status" value="1"/>
</dbReference>
<dbReference type="SMART" id="SM00382">
    <property type="entry name" value="AAA"/>
    <property type="match status" value="1"/>
</dbReference>
<dbReference type="InterPro" id="IPR009057">
    <property type="entry name" value="Homeodomain-like_sf"/>
</dbReference>
<dbReference type="RefSeq" id="WP_341542301.1">
    <property type="nucleotide sequence ID" value="NZ_JBAKAP010000006.1"/>
</dbReference>
<dbReference type="Pfam" id="PF00072">
    <property type="entry name" value="Response_reg"/>
    <property type="match status" value="1"/>
</dbReference>
<dbReference type="SMART" id="SM00448">
    <property type="entry name" value="REC"/>
    <property type="match status" value="1"/>
</dbReference>
<evidence type="ECO:0000256" key="6">
    <source>
        <dbReference type="PROSITE-ProRule" id="PRU00169"/>
    </source>
</evidence>
<keyword evidence="1" id="KW-0547">Nucleotide-binding</keyword>
<evidence type="ECO:0000259" key="8">
    <source>
        <dbReference type="PROSITE" id="PS50045"/>
    </source>
</evidence>
<dbReference type="CDD" id="cd00009">
    <property type="entry name" value="AAA"/>
    <property type="match status" value="1"/>
</dbReference>
<reference evidence="10 11" key="1">
    <citation type="submission" date="2024-02" db="EMBL/GenBank/DDBJ databases">
        <title>Bacteria isolated from the canopy kelp, Nereocystis luetkeana.</title>
        <authorList>
            <person name="Pfister C.A."/>
            <person name="Younker I.T."/>
            <person name="Light S.H."/>
        </authorList>
    </citation>
    <scope>NUCLEOTIDE SEQUENCE [LARGE SCALE GENOMIC DNA]</scope>
    <source>
        <strain evidence="10 11">TI.5.07</strain>
    </source>
</reference>